<dbReference type="NCBIfam" id="TIGR00004">
    <property type="entry name" value="Rid family detoxifying hydrolase"/>
    <property type="match status" value="1"/>
</dbReference>
<name>A0A7W7KB07_9SPHN</name>
<dbReference type="RefSeq" id="WP_184245793.1">
    <property type="nucleotide sequence ID" value="NZ_JACHLR010000010.1"/>
</dbReference>
<dbReference type="Gene3D" id="3.30.1330.40">
    <property type="entry name" value="RutC-like"/>
    <property type="match status" value="1"/>
</dbReference>
<sequence length="131" mass="13936">MSDPITRITTEAAPSPAGHYSQATAWNGLVFASGQLGVRPDGTHSFDASFEEQARQAIENVLAVLRAAGCGPEGILRVTAYIVGADKWPEFNQIYASMFDGVKPARTVVPVPELHHGYLVEIDAIGVRGAS</sequence>
<dbReference type="InterPro" id="IPR006056">
    <property type="entry name" value="RidA"/>
</dbReference>
<dbReference type="GO" id="GO:0019239">
    <property type="term" value="F:deaminase activity"/>
    <property type="evidence" value="ECO:0007669"/>
    <property type="project" value="TreeGrafter"/>
</dbReference>
<dbReference type="EMBL" id="JACHLR010000010">
    <property type="protein sequence ID" value="MBB4859275.1"/>
    <property type="molecule type" value="Genomic_DNA"/>
</dbReference>
<comment type="caution">
    <text evidence="2">The sequence shown here is derived from an EMBL/GenBank/DDBJ whole genome shotgun (WGS) entry which is preliminary data.</text>
</comment>
<accession>A0A7W7KB07</accession>
<dbReference type="CDD" id="cd00448">
    <property type="entry name" value="YjgF_YER057c_UK114_family"/>
    <property type="match status" value="1"/>
</dbReference>
<evidence type="ECO:0000313" key="3">
    <source>
        <dbReference type="Proteomes" id="UP000555448"/>
    </source>
</evidence>
<dbReference type="PANTHER" id="PTHR11803:SF58">
    <property type="entry name" value="PROTEIN HMF1-RELATED"/>
    <property type="match status" value="1"/>
</dbReference>
<keyword evidence="3" id="KW-1185">Reference proteome</keyword>
<proteinExistence type="inferred from homology"/>
<dbReference type="InterPro" id="IPR035959">
    <property type="entry name" value="RutC-like_sf"/>
</dbReference>
<dbReference type="Pfam" id="PF01042">
    <property type="entry name" value="Ribonuc_L-PSP"/>
    <property type="match status" value="1"/>
</dbReference>
<protein>
    <submittedName>
        <fullName evidence="2">Reactive intermediate/imine deaminase</fullName>
    </submittedName>
</protein>
<gene>
    <name evidence="2" type="ORF">HNO88_002604</name>
</gene>
<dbReference type="SUPFAM" id="SSF55298">
    <property type="entry name" value="YjgF-like"/>
    <property type="match status" value="1"/>
</dbReference>
<dbReference type="InterPro" id="IPR006175">
    <property type="entry name" value="YjgF/YER057c/UK114"/>
</dbReference>
<dbReference type="GO" id="GO:0005829">
    <property type="term" value="C:cytosol"/>
    <property type="evidence" value="ECO:0007669"/>
    <property type="project" value="TreeGrafter"/>
</dbReference>
<reference evidence="2 3" key="1">
    <citation type="submission" date="2020-08" db="EMBL/GenBank/DDBJ databases">
        <title>Functional genomics of gut bacteria from endangered species of beetles.</title>
        <authorList>
            <person name="Carlos-Shanley C."/>
        </authorList>
    </citation>
    <scope>NUCLEOTIDE SEQUENCE [LARGE SCALE GENOMIC DNA]</scope>
    <source>
        <strain evidence="2 3">S00245</strain>
    </source>
</reference>
<evidence type="ECO:0000313" key="2">
    <source>
        <dbReference type="EMBL" id="MBB4859275.1"/>
    </source>
</evidence>
<dbReference type="PANTHER" id="PTHR11803">
    <property type="entry name" value="2-IMINOBUTANOATE/2-IMINOPROPANOATE DEAMINASE RIDA"/>
    <property type="match status" value="1"/>
</dbReference>
<comment type="similarity">
    <text evidence="1">Belongs to the RutC family.</text>
</comment>
<dbReference type="AlphaFoldDB" id="A0A7W7KB07"/>
<organism evidence="2 3">
    <name type="scientific">Novosphingobium chloroacetimidivorans</name>
    <dbReference type="NCBI Taxonomy" id="1428314"/>
    <lineage>
        <taxon>Bacteria</taxon>
        <taxon>Pseudomonadati</taxon>
        <taxon>Pseudomonadota</taxon>
        <taxon>Alphaproteobacteria</taxon>
        <taxon>Sphingomonadales</taxon>
        <taxon>Sphingomonadaceae</taxon>
        <taxon>Novosphingobium</taxon>
    </lineage>
</organism>
<dbReference type="Proteomes" id="UP000555448">
    <property type="component" value="Unassembled WGS sequence"/>
</dbReference>
<evidence type="ECO:0000256" key="1">
    <source>
        <dbReference type="ARBA" id="ARBA00010552"/>
    </source>
</evidence>
<dbReference type="FunFam" id="3.30.1330.40:FF:000001">
    <property type="entry name" value="L-PSP family endoribonuclease"/>
    <property type="match status" value="1"/>
</dbReference>